<gene>
    <name evidence="6" type="primary">ric</name>
    <name evidence="6" type="ORF">C7S20_14790</name>
</gene>
<organism evidence="6 7">
    <name type="scientific">Christiangramia fulva</name>
    <dbReference type="NCBI Taxonomy" id="2126553"/>
    <lineage>
        <taxon>Bacteria</taxon>
        <taxon>Pseudomonadati</taxon>
        <taxon>Bacteroidota</taxon>
        <taxon>Flavobacteriia</taxon>
        <taxon>Flavobacteriales</taxon>
        <taxon>Flavobacteriaceae</taxon>
        <taxon>Christiangramia</taxon>
    </lineage>
</organism>
<feature type="domain" description="Hemerythrin-like" evidence="5">
    <location>
        <begin position="80"/>
        <end position="231"/>
    </location>
</feature>
<sequence length="239" mass="27251">MEISREKTVASYVTQNIKTAHVFKKYGIDFCCGGGITLSRACEKAGVDPELLEKDLLATEENASRNINFNSWELDFLSDHIINFHHAYVEESIPLLFQYAAKVAKVHGGHNEELIEIQNLFSQVATELSAHMKKEELVLFPFIKKLVKAERENTPAPVAPFGSVDNPIKMMEAEHEEAGEIMKRIAILSNNYTPPEHACNTYRAFYAKLDEFEQDLHQHIHLENNILFPKALKIEQKLK</sequence>
<evidence type="ECO:0000256" key="4">
    <source>
        <dbReference type="ARBA" id="ARBA00023004"/>
    </source>
</evidence>
<name>A0A2R3Z865_9FLAO</name>
<dbReference type="PANTHER" id="PTHR36438:SF1">
    <property type="entry name" value="IRON-SULFUR CLUSTER REPAIR PROTEIN YTFE"/>
    <property type="match status" value="1"/>
</dbReference>
<proteinExistence type="predicted"/>
<evidence type="ECO:0000259" key="5">
    <source>
        <dbReference type="Pfam" id="PF01814"/>
    </source>
</evidence>
<accession>A0A2R3Z865</accession>
<dbReference type="GO" id="GO:0046872">
    <property type="term" value="F:metal ion binding"/>
    <property type="evidence" value="ECO:0007669"/>
    <property type="project" value="UniProtKB-KW"/>
</dbReference>
<dbReference type="InterPro" id="IPR012312">
    <property type="entry name" value="Hemerythrin-like"/>
</dbReference>
<dbReference type="PANTHER" id="PTHR36438">
    <property type="entry name" value="IRON-SULFUR CLUSTER REPAIR PROTEIN YTFE"/>
    <property type="match status" value="1"/>
</dbReference>
<keyword evidence="4" id="KW-0408">Iron</keyword>
<keyword evidence="7" id="KW-1185">Reference proteome</keyword>
<protein>
    <submittedName>
        <fullName evidence="6">Iron-sulfur cluster repair di-iron protein</fullName>
    </submittedName>
</protein>
<evidence type="ECO:0000313" key="6">
    <source>
        <dbReference type="EMBL" id="AVR46428.1"/>
    </source>
</evidence>
<dbReference type="Gene3D" id="1.10.3910.10">
    <property type="entry name" value="SP0561-like"/>
    <property type="match status" value="1"/>
</dbReference>
<keyword evidence="3" id="KW-0479">Metal-binding</keyword>
<evidence type="ECO:0000256" key="1">
    <source>
        <dbReference type="ARBA" id="ARBA00004496"/>
    </source>
</evidence>
<dbReference type="Pfam" id="PF04405">
    <property type="entry name" value="ScdA_N"/>
    <property type="match status" value="1"/>
</dbReference>
<dbReference type="OrthoDB" id="9797132at2"/>
<evidence type="ECO:0000313" key="7">
    <source>
        <dbReference type="Proteomes" id="UP000241507"/>
    </source>
</evidence>
<dbReference type="KEGG" id="grs:C7S20_14790"/>
<reference evidence="7" key="1">
    <citation type="submission" date="2018-03" db="EMBL/GenBank/DDBJ databases">
        <title>Gramella fulva sp. nov., isolated from a dry surface of tidal flat.</title>
        <authorList>
            <person name="Hwang S.H."/>
            <person name="Hwang W.M."/>
            <person name="Kang K."/>
            <person name="Ahn T.-Y."/>
        </authorList>
    </citation>
    <scope>NUCLEOTIDE SEQUENCE [LARGE SCALE GENOMIC DNA]</scope>
    <source>
        <strain evidence="7">SH35</strain>
    </source>
</reference>
<dbReference type="GO" id="GO:0005737">
    <property type="term" value="C:cytoplasm"/>
    <property type="evidence" value="ECO:0007669"/>
    <property type="project" value="UniProtKB-SubCell"/>
</dbReference>
<dbReference type="RefSeq" id="WP_107013202.1">
    <property type="nucleotide sequence ID" value="NZ_CP028136.1"/>
</dbReference>
<dbReference type="Gene3D" id="1.20.120.520">
    <property type="entry name" value="nmb1532 protein domain like"/>
    <property type="match status" value="1"/>
</dbReference>
<dbReference type="Proteomes" id="UP000241507">
    <property type="component" value="Chromosome"/>
</dbReference>
<dbReference type="NCBIfam" id="TIGR03652">
    <property type="entry name" value="FeS_repair_RIC"/>
    <property type="match status" value="1"/>
</dbReference>
<dbReference type="InterPro" id="IPR019903">
    <property type="entry name" value="RIC_family"/>
</dbReference>
<keyword evidence="2" id="KW-0963">Cytoplasm</keyword>
<dbReference type="CDD" id="cd12108">
    <property type="entry name" value="Hr-like"/>
    <property type="match status" value="1"/>
</dbReference>
<dbReference type="InterPro" id="IPR038062">
    <property type="entry name" value="ScdA-like_N_sf"/>
</dbReference>
<dbReference type="AlphaFoldDB" id="A0A2R3Z865"/>
<evidence type="ECO:0000256" key="2">
    <source>
        <dbReference type="ARBA" id="ARBA00022490"/>
    </source>
</evidence>
<dbReference type="EMBL" id="CP028136">
    <property type="protein sequence ID" value="AVR46428.1"/>
    <property type="molecule type" value="Genomic_DNA"/>
</dbReference>
<comment type="subcellular location">
    <subcellularLocation>
        <location evidence="1">Cytoplasm</location>
    </subcellularLocation>
</comment>
<dbReference type="Pfam" id="PF01814">
    <property type="entry name" value="Hemerythrin"/>
    <property type="match status" value="1"/>
</dbReference>
<evidence type="ECO:0000256" key="3">
    <source>
        <dbReference type="ARBA" id="ARBA00022723"/>
    </source>
</evidence>